<dbReference type="Proteomes" id="UP001159363">
    <property type="component" value="Chromosome 7"/>
</dbReference>
<keyword evidence="2" id="KW-1185">Reference proteome</keyword>
<gene>
    <name evidence="1" type="ORF">PR048_021637</name>
</gene>
<reference evidence="1 2" key="1">
    <citation type="submission" date="2023-02" db="EMBL/GenBank/DDBJ databases">
        <title>LHISI_Scaffold_Assembly.</title>
        <authorList>
            <person name="Stuart O.P."/>
            <person name="Cleave R."/>
            <person name="Magrath M.J.L."/>
            <person name="Mikheyev A.S."/>
        </authorList>
    </citation>
    <scope>NUCLEOTIDE SEQUENCE [LARGE SCALE GENOMIC DNA]</scope>
    <source>
        <strain evidence="1">Daus_M_001</strain>
        <tissue evidence="1">Leg muscle</tissue>
    </source>
</reference>
<comment type="caution">
    <text evidence="1">The sequence shown here is derived from an EMBL/GenBank/DDBJ whole genome shotgun (WGS) entry which is preliminary data.</text>
</comment>
<evidence type="ECO:0000313" key="2">
    <source>
        <dbReference type="Proteomes" id="UP001159363"/>
    </source>
</evidence>
<proteinExistence type="predicted"/>
<dbReference type="PANTHER" id="PTHR46880">
    <property type="entry name" value="RAS-ASSOCIATING DOMAIN-CONTAINING PROTEIN"/>
    <property type="match status" value="1"/>
</dbReference>
<sequence length="312" mass="34904">MKGGWEKLPCCEITIYRKCKGESEMLLAPHCDGVVGGGSLQPVLRAAKLLAFQASHCSSTFSYICGSVVQQSSPKTPTRGASYHLVRQLPVTILPELCCDPVTKAGWGAVNEKHKAEYPNILGLVDLLSPPVHTTDCGSGFSLMKSTKSDWRNWFGDNVLSSMMWILMRLPSVCDYDPDNAIELWLHRSQRKCCPFQAPYAKEEMDFCPCVTVMMIEQRACKRFVIVVAVNPQVIVRHLQERYGMMARLQQLNVKEWELLKLILDNCMNEDVLDIELNSELVFDASLQEDDNAAALTPPLHLPNSFIGPKGQ</sequence>
<organism evidence="1 2">
    <name type="scientific">Dryococelus australis</name>
    <dbReference type="NCBI Taxonomy" id="614101"/>
    <lineage>
        <taxon>Eukaryota</taxon>
        <taxon>Metazoa</taxon>
        <taxon>Ecdysozoa</taxon>
        <taxon>Arthropoda</taxon>
        <taxon>Hexapoda</taxon>
        <taxon>Insecta</taxon>
        <taxon>Pterygota</taxon>
        <taxon>Neoptera</taxon>
        <taxon>Polyneoptera</taxon>
        <taxon>Phasmatodea</taxon>
        <taxon>Verophasmatodea</taxon>
        <taxon>Anareolatae</taxon>
        <taxon>Phasmatidae</taxon>
        <taxon>Eurycanthinae</taxon>
        <taxon>Dryococelus</taxon>
    </lineage>
</organism>
<accession>A0ABQ9GYR2</accession>
<dbReference type="PANTHER" id="PTHR46880:SF5">
    <property type="entry name" value="DUF4371 DOMAIN-CONTAINING PROTEIN"/>
    <property type="match status" value="1"/>
</dbReference>
<dbReference type="EMBL" id="JARBHB010000008">
    <property type="protein sequence ID" value="KAJ8877183.1"/>
    <property type="molecule type" value="Genomic_DNA"/>
</dbReference>
<name>A0ABQ9GYR2_9NEOP</name>
<evidence type="ECO:0000313" key="1">
    <source>
        <dbReference type="EMBL" id="KAJ8877183.1"/>
    </source>
</evidence>
<protein>
    <submittedName>
        <fullName evidence="1">Uncharacterized protein</fullName>
    </submittedName>
</protein>